<name>G2YTR1_BOTF4</name>
<accession>G2YTR1</accession>
<organism evidence="1 2">
    <name type="scientific">Botryotinia fuckeliana (strain T4)</name>
    <name type="common">Noble rot fungus</name>
    <name type="synonym">Botrytis cinerea</name>
    <dbReference type="NCBI Taxonomy" id="999810"/>
    <lineage>
        <taxon>Eukaryota</taxon>
        <taxon>Fungi</taxon>
        <taxon>Dikarya</taxon>
        <taxon>Ascomycota</taxon>
        <taxon>Pezizomycotina</taxon>
        <taxon>Leotiomycetes</taxon>
        <taxon>Helotiales</taxon>
        <taxon>Sclerotiniaceae</taxon>
        <taxon>Botrytis</taxon>
    </lineage>
</organism>
<dbReference type="InParanoid" id="G2YTR1"/>
<dbReference type="HOGENOM" id="CLU_2026364_0_0_1"/>
<evidence type="ECO:0000313" key="2">
    <source>
        <dbReference type="Proteomes" id="UP000008177"/>
    </source>
</evidence>
<dbReference type="EMBL" id="FQ790352">
    <property type="protein sequence ID" value="CCD54821.1"/>
    <property type="molecule type" value="Genomic_DNA"/>
</dbReference>
<dbReference type="STRING" id="999810.G2YTR1"/>
<protein>
    <submittedName>
        <fullName evidence="1">Uncharacterized protein</fullName>
    </submittedName>
</protein>
<dbReference type="AlphaFoldDB" id="G2YTR1"/>
<evidence type="ECO:0000313" key="1">
    <source>
        <dbReference type="EMBL" id="CCD54821.1"/>
    </source>
</evidence>
<reference evidence="2" key="1">
    <citation type="journal article" date="2011" name="PLoS Genet.">
        <title>Genomic analysis of the necrotrophic fungal pathogens Sclerotinia sclerotiorum and Botrytis cinerea.</title>
        <authorList>
            <person name="Amselem J."/>
            <person name="Cuomo C.A."/>
            <person name="van Kan J.A."/>
            <person name="Viaud M."/>
            <person name="Benito E.P."/>
            <person name="Couloux A."/>
            <person name="Coutinho P.M."/>
            <person name="de Vries R.P."/>
            <person name="Dyer P.S."/>
            <person name="Fillinger S."/>
            <person name="Fournier E."/>
            <person name="Gout L."/>
            <person name="Hahn M."/>
            <person name="Kohn L."/>
            <person name="Lapalu N."/>
            <person name="Plummer K.M."/>
            <person name="Pradier J.M."/>
            <person name="Quevillon E."/>
            <person name="Sharon A."/>
            <person name="Simon A."/>
            <person name="ten Have A."/>
            <person name="Tudzynski B."/>
            <person name="Tudzynski P."/>
            <person name="Wincker P."/>
            <person name="Andrew M."/>
            <person name="Anthouard V."/>
            <person name="Beever R.E."/>
            <person name="Beffa R."/>
            <person name="Benoit I."/>
            <person name="Bouzid O."/>
            <person name="Brault B."/>
            <person name="Chen Z."/>
            <person name="Choquer M."/>
            <person name="Collemare J."/>
            <person name="Cotton P."/>
            <person name="Danchin E.G."/>
            <person name="Da Silva C."/>
            <person name="Gautier A."/>
            <person name="Giraud C."/>
            <person name="Giraud T."/>
            <person name="Gonzalez C."/>
            <person name="Grossetete S."/>
            <person name="Guldener U."/>
            <person name="Henrissat B."/>
            <person name="Howlett B.J."/>
            <person name="Kodira C."/>
            <person name="Kretschmer M."/>
            <person name="Lappartient A."/>
            <person name="Leroch M."/>
            <person name="Levis C."/>
            <person name="Mauceli E."/>
            <person name="Neuveglise C."/>
            <person name="Oeser B."/>
            <person name="Pearson M."/>
            <person name="Poulain J."/>
            <person name="Poussereau N."/>
            <person name="Quesneville H."/>
            <person name="Rascle C."/>
            <person name="Schumacher J."/>
            <person name="Segurens B."/>
            <person name="Sexton A."/>
            <person name="Silva E."/>
            <person name="Sirven C."/>
            <person name="Soanes D.M."/>
            <person name="Talbot N.J."/>
            <person name="Templeton M."/>
            <person name="Yandava C."/>
            <person name="Yarden O."/>
            <person name="Zeng Q."/>
            <person name="Rollins J.A."/>
            <person name="Lebrun M.H."/>
            <person name="Dickman M."/>
        </authorList>
    </citation>
    <scope>NUCLEOTIDE SEQUENCE [LARGE SCALE GENOMIC DNA]</scope>
    <source>
        <strain evidence="2">T4</strain>
    </source>
</reference>
<gene>
    <name evidence="1" type="ORF">BofuT4_P161100.1</name>
</gene>
<proteinExistence type="predicted"/>
<sequence>MSWRYAQRVAQVVALGHTCKDLGPSCANYMSTFSPYHRVDCDIGYTFPFGTCFPGMETASNKFHKSNFNDEKISTIANPPSITPLSDFDWRTTEPLRLRPFKPVYHMTMGTKLPLDSSTHSF</sequence>
<dbReference type="Proteomes" id="UP000008177">
    <property type="component" value="Unplaced contigs"/>
</dbReference>